<feature type="compositionally biased region" description="Basic and acidic residues" evidence="2">
    <location>
        <begin position="1"/>
        <end position="25"/>
    </location>
</feature>
<dbReference type="SMART" id="SM00220">
    <property type="entry name" value="S_TKc"/>
    <property type="match status" value="1"/>
</dbReference>
<dbReference type="InterPro" id="IPR050235">
    <property type="entry name" value="CK1_Ser-Thr_kinase"/>
</dbReference>
<name>A0A6V7X7P1_MELEN</name>
<feature type="region of interest" description="Disordered" evidence="2">
    <location>
        <begin position="309"/>
        <end position="397"/>
    </location>
</feature>
<evidence type="ECO:0000313" key="5">
    <source>
        <dbReference type="Proteomes" id="UP000580250"/>
    </source>
</evidence>
<evidence type="ECO:0000259" key="3">
    <source>
        <dbReference type="PROSITE" id="PS50011"/>
    </source>
</evidence>
<feature type="compositionally biased region" description="Basic and acidic residues" evidence="2">
    <location>
        <begin position="324"/>
        <end position="334"/>
    </location>
</feature>
<dbReference type="AlphaFoldDB" id="A0A6V7X7P1"/>
<dbReference type="PANTHER" id="PTHR11909">
    <property type="entry name" value="CASEIN KINASE-RELATED"/>
    <property type="match status" value="1"/>
</dbReference>
<feature type="compositionally biased region" description="Basic and acidic residues" evidence="2">
    <location>
        <begin position="385"/>
        <end position="394"/>
    </location>
</feature>
<dbReference type="InterPro" id="IPR000719">
    <property type="entry name" value="Prot_kinase_dom"/>
</dbReference>
<evidence type="ECO:0000256" key="2">
    <source>
        <dbReference type="SAM" id="MobiDB-lite"/>
    </source>
</evidence>
<dbReference type="GO" id="GO:0004672">
    <property type="term" value="F:protein kinase activity"/>
    <property type="evidence" value="ECO:0007669"/>
    <property type="project" value="InterPro"/>
</dbReference>
<dbReference type="PROSITE" id="PS00107">
    <property type="entry name" value="PROTEIN_KINASE_ATP"/>
    <property type="match status" value="1"/>
</dbReference>
<sequence length="439" mass="50422">MADGKKDDDGKKGGGERSVIKDDGGKGPQAVQGREQQQQEDANTNTEMISRLEPMEAIALDIGTVVSSEGHRKWHVLSRLGAGAFGAVYLVEEEGAKKEEKYALKAERLSAQVQMLAVEVQVYQALMAKAGTTQGKRRYPLLIDKGAWNNQCNYLVMSLVGPSLEDLRRKRPNNRFSMGTALIAAKKTLAAIVQMHLVGFLHRDVNQASKLLDWTHGQECHLHPRLWHGAMFCSARRRPQASTRRQHRFPRDSQIRLEDWSQTQGTLPRDDVESWFYMACELVKGKLPWQRVDEEAKIRDMKIEALRPGKVDVKGKGPTSETAAETKTKSEAKPRRNQSPRRRPRPKQRPSLNRKRSLRRRLRPKQRPTPNRSRRLKWSRRRKQQLRERREVQRKLRGSRRIRAACCLVDVQNSSPTFWNSSRRSATMMIRRTMISLNS</sequence>
<dbReference type="Gene3D" id="1.10.510.10">
    <property type="entry name" value="Transferase(Phosphotransferase) domain 1"/>
    <property type="match status" value="1"/>
</dbReference>
<comment type="caution">
    <text evidence="4">The sequence shown here is derived from an EMBL/GenBank/DDBJ whole genome shotgun (WGS) entry which is preliminary data.</text>
</comment>
<dbReference type="SUPFAM" id="SSF56112">
    <property type="entry name" value="Protein kinase-like (PK-like)"/>
    <property type="match status" value="1"/>
</dbReference>
<dbReference type="OrthoDB" id="5979581at2759"/>
<evidence type="ECO:0000313" key="4">
    <source>
        <dbReference type="EMBL" id="CAD2195346.1"/>
    </source>
</evidence>
<dbReference type="PROSITE" id="PS50011">
    <property type="entry name" value="PROTEIN_KINASE_DOM"/>
    <property type="match status" value="1"/>
</dbReference>
<feature type="compositionally biased region" description="Basic residues" evidence="2">
    <location>
        <begin position="335"/>
        <end position="384"/>
    </location>
</feature>
<evidence type="ECO:0000256" key="1">
    <source>
        <dbReference type="PROSITE-ProRule" id="PRU10141"/>
    </source>
</evidence>
<feature type="region of interest" description="Disordered" evidence="2">
    <location>
        <begin position="1"/>
        <end position="44"/>
    </location>
</feature>
<keyword evidence="1" id="KW-0547">Nucleotide-binding</keyword>
<dbReference type="InterPro" id="IPR011009">
    <property type="entry name" value="Kinase-like_dom_sf"/>
</dbReference>
<dbReference type="Proteomes" id="UP000580250">
    <property type="component" value="Unassembled WGS sequence"/>
</dbReference>
<accession>A0A6V7X7P1</accession>
<proteinExistence type="predicted"/>
<protein>
    <recommendedName>
        <fullName evidence="3">Protein kinase domain-containing protein</fullName>
    </recommendedName>
</protein>
<dbReference type="EMBL" id="CAJEWN010001204">
    <property type="protein sequence ID" value="CAD2195346.1"/>
    <property type="molecule type" value="Genomic_DNA"/>
</dbReference>
<dbReference type="InterPro" id="IPR017441">
    <property type="entry name" value="Protein_kinase_ATP_BS"/>
</dbReference>
<dbReference type="GO" id="GO:0005524">
    <property type="term" value="F:ATP binding"/>
    <property type="evidence" value="ECO:0007669"/>
    <property type="project" value="UniProtKB-UniRule"/>
</dbReference>
<organism evidence="4 5">
    <name type="scientific">Meloidogyne enterolobii</name>
    <name type="common">Root-knot nematode worm</name>
    <name type="synonym">Meloidogyne mayaguensis</name>
    <dbReference type="NCBI Taxonomy" id="390850"/>
    <lineage>
        <taxon>Eukaryota</taxon>
        <taxon>Metazoa</taxon>
        <taxon>Ecdysozoa</taxon>
        <taxon>Nematoda</taxon>
        <taxon>Chromadorea</taxon>
        <taxon>Rhabditida</taxon>
        <taxon>Tylenchina</taxon>
        <taxon>Tylenchomorpha</taxon>
        <taxon>Tylenchoidea</taxon>
        <taxon>Meloidogynidae</taxon>
        <taxon>Meloidogyninae</taxon>
        <taxon>Meloidogyne</taxon>
    </lineage>
</organism>
<gene>
    <name evidence="4" type="ORF">MENT_LOCUS48424</name>
</gene>
<feature type="binding site" evidence="1">
    <location>
        <position position="105"/>
    </location>
    <ligand>
        <name>ATP</name>
        <dbReference type="ChEBI" id="CHEBI:30616"/>
    </ligand>
</feature>
<reference evidence="4 5" key="1">
    <citation type="submission" date="2020-08" db="EMBL/GenBank/DDBJ databases">
        <authorList>
            <person name="Koutsovoulos G."/>
            <person name="Danchin GJ E."/>
        </authorList>
    </citation>
    <scope>NUCLEOTIDE SEQUENCE [LARGE SCALE GENOMIC DNA]</scope>
</reference>
<feature type="domain" description="Protein kinase" evidence="3">
    <location>
        <begin position="74"/>
        <end position="358"/>
    </location>
</feature>
<keyword evidence="1" id="KW-0067">ATP-binding</keyword>